<sequence length="120" mass="13455">MDIKTALLNADIGLKVFVGLPKGLDVTVVNINWIIATQISTPTGEIVALNTANIVAQNFKFYRHELVIQLGSRKIMMYEDNEPLVKLLNSLRDNDQAIVSSLLMLKLLLRTEPLTRNTLH</sequence>
<dbReference type="EMBL" id="SWFS01000034">
    <property type="protein sequence ID" value="KAA8917447.1"/>
    <property type="molecule type" value="Genomic_DNA"/>
</dbReference>
<dbReference type="VEuPathDB" id="FungiDB:TRICI_000396"/>
<keyword evidence="2" id="KW-1185">Reference proteome</keyword>
<evidence type="ECO:0000313" key="1">
    <source>
        <dbReference type="EMBL" id="KAA8917447.1"/>
    </source>
</evidence>
<protein>
    <submittedName>
        <fullName evidence="1">Uncharacterized protein</fullName>
    </submittedName>
</protein>
<organism evidence="1 2">
    <name type="scientific">Trichomonascus ciferrii</name>
    <dbReference type="NCBI Taxonomy" id="44093"/>
    <lineage>
        <taxon>Eukaryota</taxon>
        <taxon>Fungi</taxon>
        <taxon>Dikarya</taxon>
        <taxon>Ascomycota</taxon>
        <taxon>Saccharomycotina</taxon>
        <taxon>Dipodascomycetes</taxon>
        <taxon>Dipodascales</taxon>
        <taxon>Trichomonascaceae</taxon>
        <taxon>Trichomonascus</taxon>
        <taxon>Trichomonascus ciferrii complex</taxon>
    </lineage>
</organism>
<accession>A0A642VDJ3</accession>
<evidence type="ECO:0000313" key="2">
    <source>
        <dbReference type="Proteomes" id="UP000761534"/>
    </source>
</evidence>
<comment type="caution">
    <text evidence="1">The sequence shown here is derived from an EMBL/GenBank/DDBJ whole genome shotgun (WGS) entry which is preliminary data.</text>
</comment>
<dbReference type="AlphaFoldDB" id="A0A642VDJ3"/>
<reference evidence="1" key="1">
    <citation type="journal article" date="2019" name="G3 (Bethesda)">
        <title>Genome Assemblies of Two Rare Opportunistic Yeast Pathogens: Diutina rugosa (syn. Candida rugosa) and Trichomonascus ciferrii (syn. Candida ciferrii).</title>
        <authorList>
            <person name="Mixao V."/>
            <person name="Saus E."/>
            <person name="Hansen A.P."/>
            <person name="Lass-Florl C."/>
            <person name="Gabaldon T."/>
        </authorList>
    </citation>
    <scope>NUCLEOTIDE SEQUENCE</scope>
    <source>
        <strain evidence="1">CBS 4856</strain>
    </source>
</reference>
<dbReference type="Proteomes" id="UP000761534">
    <property type="component" value="Unassembled WGS sequence"/>
</dbReference>
<name>A0A642VDJ3_9ASCO</name>
<gene>
    <name evidence="1" type="ORF">TRICI_000396</name>
</gene>
<proteinExistence type="predicted"/>